<reference evidence="2 3" key="1">
    <citation type="submission" date="2018-05" db="EMBL/GenBank/DDBJ databases">
        <title>Micromonospora from Atacama Desert.</title>
        <authorList>
            <person name="Carro L."/>
            <person name="Goodfellow M."/>
            <person name="Klenk H.-P."/>
        </authorList>
    </citation>
    <scope>NUCLEOTIDE SEQUENCE [LARGE SCALE GENOMIC DNA]</scope>
    <source>
        <strain evidence="2 3">LB39</strain>
    </source>
</reference>
<accession>A0A3N9WY76</accession>
<sequence>MLFRVDEGIPAVDGGQLGSAGAGTTGGAEEGVGVHPPPDVGRAAPPVDGHPDGGAETDALARTPGVSVIASGGGNG</sequence>
<evidence type="ECO:0000313" key="2">
    <source>
        <dbReference type="EMBL" id="RQW99972.1"/>
    </source>
</evidence>
<dbReference type="AlphaFoldDB" id="A0A3N9WY76"/>
<dbReference type="RefSeq" id="WP_208648801.1">
    <property type="nucleotide sequence ID" value="NZ_QGSZ01000257.1"/>
</dbReference>
<feature type="non-terminal residue" evidence="2">
    <location>
        <position position="76"/>
    </location>
</feature>
<feature type="compositionally biased region" description="Gly residues" evidence="1">
    <location>
        <begin position="15"/>
        <end position="30"/>
    </location>
</feature>
<proteinExistence type="predicted"/>
<dbReference type="Proteomes" id="UP000282312">
    <property type="component" value="Unassembled WGS sequence"/>
</dbReference>
<protein>
    <submittedName>
        <fullName evidence="2">Uncharacterized protein</fullName>
    </submittedName>
</protein>
<evidence type="ECO:0000256" key="1">
    <source>
        <dbReference type="SAM" id="MobiDB-lite"/>
    </source>
</evidence>
<comment type="caution">
    <text evidence="2">The sequence shown here is derived from an EMBL/GenBank/DDBJ whole genome shotgun (WGS) entry which is preliminary data.</text>
</comment>
<name>A0A3N9WY76_9ACTN</name>
<organism evidence="2 3">
    <name type="scientific">Micromonospora inaquosa</name>
    <dbReference type="NCBI Taxonomy" id="2203716"/>
    <lineage>
        <taxon>Bacteria</taxon>
        <taxon>Bacillati</taxon>
        <taxon>Actinomycetota</taxon>
        <taxon>Actinomycetes</taxon>
        <taxon>Micromonosporales</taxon>
        <taxon>Micromonosporaceae</taxon>
        <taxon>Micromonospora</taxon>
    </lineage>
</organism>
<keyword evidence="3" id="KW-1185">Reference proteome</keyword>
<feature type="region of interest" description="Disordered" evidence="1">
    <location>
        <begin position="1"/>
        <end position="59"/>
    </location>
</feature>
<dbReference type="EMBL" id="QGSZ01000257">
    <property type="protein sequence ID" value="RQW99972.1"/>
    <property type="molecule type" value="Genomic_DNA"/>
</dbReference>
<evidence type="ECO:0000313" key="3">
    <source>
        <dbReference type="Proteomes" id="UP000282312"/>
    </source>
</evidence>
<gene>
    <name evidence="2" type="ORF">DLJ59_23200</name>
</gene>